<reference evidence="1" key="1">
    <citation type="submission" date="2022-06" db="EMBL/GenBank/DDBJ databases">
        <authorList>
            <person name="Legendre M."/>
            <person name="Claverie J.-M."/>
            <person name="Alempic J.-M."/>
            <person name="Abergel C."/>
        </authorList>
    </citation>
    <scope>NUCLEOTIDE SEQUENCE</scope>
    <source>
        <strain evidence="1">Kuranda</strain>
    </source>
</reference>
<evidence type="ECO:0000313" key="1">
    <source>
        <dbReference type="EMBL" id="WBR14362.1"/>
    </source>
</evidence>
<sequence>MQSLPAEILDMILNGLDADGVPFLDPLWRFAARATHPTWRHTIDAAASTNTRTHVKALSRAWRVPCDDGRGYVHNCQCAYSTQHGDFKTAIASGRIVSARCAIGRPWVMAWCLEGSVPQQDRAMVALFTLPTPATDVAAVRRLVGPYVEGNESTGPWPVCPLRRDFWCYIERVPPEERGDDAYDPGDSEFLNDVLFFAPEWNRSDIVRSLLAAYPAPGVIDTVLLHACLYDDAQLVDYALVHAYQFCRDKDDDDDHKTVVPHVRGMWKKAAKSSGAHVLERFLDLCARYDQHDQSATADDAKDGRDNGDCAEADISRMVRLARPKTDLVWQKCAARCGNIDALLVGERYGVSIRVHELIEAANDWGNRTTVQWLLKRAPTTPDPSTAGALVRACASVLSGIVADVDSTDPTSSAYDQCTCRKRRRSKASTNTIDGRGGHAQVDQDGDACAPEIRATVDALCEAMSPMMATDDGVATARRFLSMYLNRDRHTSNGVSMVVRVIEHWRVFVAARIKPLGWGTLIRTAIATGAVGAIDRIVDLIVAWSSCDLSGIDAWAIAADQLGSAIREAMLPTPLLNCGKCPKRSLFYRRDRAAAMQSHMLGVIYGTISVGEAAGRIWQALCRPRPVAATTLGDPAHDSPLLASLRASMHSRGLVLSQ</sequence>
<protein>
    <recommendedName>
        <fullName evidence="3">F-box incomplete domain containing protein</fullName>
    </recommendedName>
</protein>
<dbReference type="EMBL" id="ON887157">
    <property type="protein sequence ID" value="WBR14362.1"/>
    <property type="molecule type" value="Genomic_DNA"/>
</dbReference>
<accession>A0AA95ECR9</accession>
<organism evidence="1 2">
    <name type="scientific">Pandoravirus kuranda</name>
    <dbReference type="NCBI Taxonomy" id="3019033"/>
    <lineage>
        <taxon>Viruses</taxon>
        <taxon>Pandoravirus</taxon>
    </lineage>
</organism>
<proteinExistence type="predicted"/>
<gene>
    <name evidence="1" type="ORF">pkur_cds_187</name>
</gene>
<evidence type="ECO:0008006" key="3">
    <source>
        <dbReference type="Google" id="ProtNLM"/>
    </source>
</evidence>
<name>A0AA95ECR9_9VIRU</name>
<evidence type="ECO:0000313" key="2">
    <source>
        <dbReference type="Proteomes" id="UP001185135"/>
    </source>
</evidence>
<dbReference type="Proteomes" id="UP001185135">
    <property type="component" value="Segment"/>
</dbReference>